<dbReference type="Proteomes" id="UP000427906">
    <property type="component" value="Chromosome"/>
</dbReference>
<evidence type="ECO:0000313" key="1">
    <source>
        <dbReference type="EMBL" id="BBO69837.1"/>
    </source>
</evidence>
<name>A0A5K7YZ02_9BACT</name>
<accession>A0A5K7YZ02</accession>
<keyword evidence="2" id="KW-1185">Reference proteome</keyword>
<gene>
    <name evidence="1" type="ORF">DSCA_37670</name>
</gene>
<evidence type="ECO:0008006" key="3">
    <source>
        <dbReference type="Google" id="ProtNLM"/>
    </source>
</evidence>
<protein>
    <recommendedName>
        <fullName evidence="3">Transposase InsH N-terminal domain-containing protein</fullName>
    </recommendedName>
</protein>
<dbReference type="KEGG" id="dalk:DSCA_37670"/>
<sequence>MIIKEELGASDRACVEQITENPYLQYLNDVDRGQQPPTNQGQLLLDATCAPADITYPTDLKLHNKAREKSEQIIDERHKARGKGHKKPRTYRQRARKQFLSVAKDKRVSRKKMRRCRRQQLGYLHRNLKSIDRLAQHTGLSLLGRGRYKDLLVITEVQRQQQWI</sequence>
<proteinExistence type="predicted"/>
<dbReference type="AlphaFoldDB" id="A0A5K7YZ02"/>
<evidence type="ECO:0000313" key="2">
    <source>
        <dbReference type="Proteomes" id="UP000427906"/>
    </source>
</evidence>
<organism evidence="1 2">
    <name type="scientific">Desulfosarcina alkanivorans</name>
    <dbReference type="NCBI Taxonomy" id="571177"/>
    <lineage>
        <taxon>Bacteria</taxon>
        <taxon>Pseudomonadati</taxon>
        <taxon>Thermodesulfobacteriota</taxon>
        <taxon>Desulfobacteria</taxon>
        <taxon>Desulfobacterales</taxon>
        <taxon>Desulfosarcinaceae</taxon>
        <taxon>Desulfosarcina</taxon>
    </lineage>
</organism>
<reference evidence="1 2" key="1">
    <citation type="submission" date="2019-11" db="EMBL/GenBank/DDBJ databases">
        <title>Comparative genomics of hydrocarbon-degrading Desulfosarcina strains.</title>
        <authorList>
            <person name="Watanabe M."/>
            <person name="Kojima H."/>
            <person name="Fukui M."/>
        </authorList>
    </citation>
    <scope>NUCLEOTIDE SEQUENCE [LARGE SCALE GENOMIC DNA]</scope>
    <source>
        <strain evidence="1 2">PL12</strain>
    </source>
</reference>
<dbReference type="EMBL" id="AP021874">
    <property type="protein sequence ID" value="BBO69837.1"/>
    <property type="molecule type" value="Genomic_DNA"/>
</dbReference>